<proteinExistence type="predicted"/>
<evidence type="ECO:0000313" key="1">
    <source>
        <dbReference type="EMBL" id="EAS04851.1"/>
    </source>
</evidence>
<dbReference type="EMBL" id="GG662441">
    <property type="protein sequence ID" value="EAS04851.1"/>
    <property type="molecule type" value="Genomic_DNA"/>
</dbReference>
<name>I7MAL9_TETTS</name>
<dbReference type="OrthoDB" id="311506at2759"/>
<organism evidence="1 2">
    <name type="scientific">Tetrahymena thermophila (strain SB210)</name>
    <dbReference type="NCBI Taxonomy" id="312017"/>
    <lineage>
        <taxon>Eukaryota</taxon>
        <taxon>Sar</taxon>
        <taxon>Alveolata</taxon>
        <taxon>Ciliophora</taxon>
        <taxon>Intramacronucleata</taxon>
        <taxon>Oligohymenophorea</taxon>
        <taxon>Hymenostomatida</taxon>
        <taxon>Tetrahymenina</taxon>
        <taxon>Tetrahymenidae</taxon>
        <taxon>Tetrahymena</taxon>
    </lineage>
</organism>
<gene>
    <name evidence="1" type="ORF">TTHERM_00468010</name>
</gene>
<keyword evidence="2" id="KW-1185">Reference proteome</keyword>
<dbReference type="eggNOG" id="ENOG502RX1A">
    <property type="taxonomic scope" value="Eukaryota"/>
</dbReference>
<dbReference type="HOGENOM" id="CLU_1206903_0_0_1"/>
<protein>
    <submittedName>
        <fullName evidence="1">Uncharacterized protein</fullName>
    </submittedName>
</protein>
<sequence>MSKYSRGLDNGYWVKRQRAQSIQSAKQIENMQNTLNQGYSVALQFNGDHKREKSADIFNENRISTCSFVKRKGNDYEAVPFYARPLTAANLASTAETIMNKSLYKTSTNTEAYRTRALSHAGMGSSKPLEPYNPNAQRSRLPSQDFKQYYVNRSVIEIGDRNSFDKKHYLTTNRNEMGRQPHKHFVSKHPGITTYQIKWDKYLKNK</sequence>
<reference evidence="2" key="1">
    <citation type="journal article" date="2006" name="PLoS Biol.">
        <title>Macronuclear genome sequence of the ciliate Tetrahymena thermophila, a model eukaryote.</title>
        <authorList>
            <person name="Eisen J.A."/>
            <person name="Coyne R.S."/>
            <person name="Wu M."/>
            <person name="Wu D."/>
            <person name="Thiagarajan M."/>
            <person name="Wortman J.R."/>
            <person name="Badger J.H."/>
            <person name="Ren Q."/>
            <person name="Amedeo P."/>
            <person name="Jones K.M."/>
            <person name="Tallon L.J."/>
            <person name="Delcher A.L."/>
            <person name="Salzberg S.L."/>
            <person name="Silva J.C."/>
            <person name="Haas B.J."/>
            <person name="Majoros W.H."/>
            <person name="Farzad M."/>
            <person name="Carlton J.M."/>
            <person name="Smith R.K. Jr."/>
            <person name="Garg J."/>
            <person name="Pearlman R.E."/>
            <person name="Karrer K.M."/>
            <person name="Sun L."/>
            <person name="Manning G."/>
            <person name="Elde N.C."/>
            <person name="Turkewitz A.P."/>
            <person name="Asai D.J."/>
            <person name="Wilkes D.E."/>
            <person name="Wang Y."/>
            <person name="Cai H."/>
            <person name="Collins K."/>
            <person name="Stewart B.A."/>
            <person name="Lee S.R."/>
            <person name="Wilamowska K."/>
            <person name="Weinberg Z."/>
            <person name="Ruzzo W.L."/>
            <person name="Wloga D."/>
            <person name="Gaertig J."/>
            <person name="Frankel J."/>
            <person name="Tsao C.-C."/>
            <person name="Gorovsky M.A."/>
            <person name="Keeling P.J."/>
            <person name="Waller R.F."/>
            <person name="Patron N.J."/>
            <person name="Cherry J.M."/>
            <person name="Stover N.A."/>
            <person name="Krieger C.J."/>
            <person name="del Toro C."/>
            <person name="Ryder H.F."/>
            <person name="Williamson S.C."/>
            <person name="Barbeau R.A."/>
            <person name="Hamilton E.P."/>
            <person name="Orias E."/>
        </authorList>
    </citation>
    <scope>NUCLEOTIDE SEQUENCE [LARGE SCALE GENOMIC DNA]</scope>
    <source>
        <strain evidence="2">SB210</strain>
    </source>
</reference>
<evidence type="ECO:0000313" key="2">
    <source>
        <dbReference type="Proteomes" id="UP000009168"/>
    </source>
</evidence>
<accession>I7MAL9</accession>
<dbReference type="KEGG" id="tet:TTHERM_00468010"/>
<dbReference type="RefSeq" id="XP_001025096.1">
    <property type="nucleotide sequence ID" value="XM_001025096.3"/>
</dbReference>
<dbReference type="AlphaFoldDB" id="I7MAL9"/>
<dbReference type="OMA" id="FYYKPNQ"/>
<dbReference type="Proteomes" id="UP000009168">
    <property type="component" value="Unassembled WGS sequence"/>
</dbReference>
<dbReference type="InParanoid" id="I7MAL9"/>
<dbReference type="GeneID" id="7830498"/>